<gene>
    <name evidence="2" type="ORF">ACFQS8_04635</name>
</gene>
<feature type="transmembrane region" description="Helical" evidence="1">
    <location>
        <begin position="114"/>
        <end position="137"/>
    </location>
</feature>
<accession>A0ABW2IIC8</accession>
<dbReference type="Proteomes" id="UP001596492">
    <property type="component" value="Unassembled WGS sequence"/>
</dbReference>
<evidence type="ECO:0000313" key="3">
    <source>
        <dbReference type="Proteomes" id="UP001596492"/>
    </source>
</evidence>
<keyword evidence="1" id="KW-0812">Transmembrane</keyword>
<protein>
    <submittedName>
        <fullName evidence="2">DUF2065 family protein</fullName>
    </submittedName>
</protein>
<sequence>MISTFTPLTLFLAKAIGGYMVLAGLSGLTSPHRWEKLLEDMRTSTALTYVTGVLVFALGTVMVYVHTFWTDPLAIIISVIAWATLIEGALFIAIPEIFLKLSVSLLRPSAFKPFAISVIGFGLVLLTCGFIGVAGTLSAA</sequence>
<feature type="transmembrane region" description="Helical" evidence="1">
    <location>
        <begin position="73"/>
        <end position="94"/>
    </location>
</feature>
<organism evidence="2 3">
    <name type="scientific">Hirschia litorea</name>
    <dbReference type="NCBI Taxonomy" id="1199156"/>
    <lineage>
        <taxon>Bacteria</taxon>
        <taxon>Pseudomonadati</taxon>
        <taxon>Pseudomonadota</taxon>
        <taxon>Alphaproteobacteria</taxon>
        <taxon>Hyphomonadales</taxon>
        <taxon>Hyphomonadaceae</taxon>
        <taxon>Hirschia</taxon>
    </lineage>
</organism>
<feature type="transmembrane region" description="Helical" evidence="1">
    <location>
        <begin position="6"/>
        <end position="25"/>
    </location>
</feature>
<evidence type="ECO:0000256" key="1">
    <source>
        <dbReference type="SAM" id="Phobius"/>
    </source>
</evidence>
<dbReference type="InterPro" id="IPR019201">
    <property type="entry name" value="DUF2065"/>
</dbReference>
<feature type="transmembrane region" description="Helical" evidence="1">
    <location>
        <begin position="46"/>
        <end position="67"/>
    </location>
</feature>
<reference evidence="3" key="1">
    <citation type="journal article" date="2019" name="Int. J. Syst. Evol. Microbiol.">
        <title>The Global Catalogue of Microorganisms (GCM) 10K type strain sequencing project: providing services to taxonomists for standard genome sequencing and annotation.</title>
        <authorList>
            <consortium name="The Broad Institute Genomics Platform"/>
            <consortium name="The Broad Institute Genome Sequencing Center for Infectious Disease"/>
            <person name="Wu L."/>
            <person name="Ma J."/>
        </authorList>
    </citation>
    <scope>NUCLEOTIDE SEQUENCE [LARGE SCALE GENOMIC DNA]</scope>
    <source>
        <strain evidence="3">CCUG 51308</strain>
    </source>
</reference>
<proteinExistence type="predicted"/>
<dbReference type="RefSeq" id="WP_382166095.1">
    <property type="nucleotide sequence ID" value="NZ_JBHTBR010000002.1"/>
</dbReference>
<keyword evidence="3" id="KW-1185">Reference proteome</keyword>
<dbReference type="Pfam" id="PF09838">
    <property type="entry name" value="DUF2065"/>
    <property type="match status" value="1"/>
</dbReference>
<evidence type="ECO:0000313" key="2">
    <source>
        <dbReference type="EMBL" id="MFC7290890.1"/>
    </source>
</evidence>
<name>A0ABW2IIC8_9PROT</name>
<keyword evidence="1" id="KW-0472">Membrane</keyword>
<keyword evidence="1" id="KW-1133">Transmembrane helix</keyword>
<comment type="caution">
    <text evidence="2">The sequence shown here is derived from an EMBL/GenBank/DDBJ whole genome shotgun (WGS) entry which is preliminary data.</text>
</comment>
<dbReference type="EMBL" id="JBHTBR010000002">
    <property type="protein sequence ID" value="MFC7290890.1"/>
    <property type="molecule type" value="Genomic_DNA"/>
</dbReference>